<proteinExistence type="predicted"/>
<gene>
    <name evidence="1" type="ORF">RHP51_10020</name>
</gene>
<sequence length="54" mass="6345">MKDLKTPTIEVILYNKEEALCSNLYIDNKTNDVINKGCYVYIKRKKTASIYKEK</sequence>
<protein>
    <submittedName>
        <fullName evidence="1">Uncharacterized protein</fullName>
    </submittedName>
</protein>
<name>A0ABY9XNR9_9FLAO</name>
<evidence type="ECO:0000313" key="1">
    <source>
        <dbReference type="EMBL" id="WNH07566.1"/>
    </source>
</evidence>
<dbReference type="RefSeq" id="WP_415864477.1">
    <property type="nucleotide sequence ID" value="NZ_CP134537.1"/>
</dbReference>
<reference evidence="1 2" key="1">
    <citation type="submission" date="2023-09" db="EMBL/GenBank/DDBJ databases">
        <title>Thalassobella suaedae gen. nov., sp. nov., a marine bacterium of the family Flavobacteriaceae isolated from a halophyte Suaeda japonica.</title>
        <authorList>
            <person name="Lee S.Y."/>
            <person name="Hwang C.Y."/>
        </authorList>
    </citation>
    <scope>NUCLEOTIDE SEQUENCE [LARGE SCALE GENOMIC DNA]</scope>
    <source>
        <strain evidence="1 2">HL-DH14</strain>
    </source>
</reference>
<accession>A0ABY9XNR9</accession>
<organism evidence="1 2">
    <name type="scientific">Thalassobellus suaedae</name>
    <dbReference type="NCBI Taxonomy" id="3074124"/>
    <lineage>
        <taxon>Bacteria</taxon>
        <taxon>Pseudomonadati</taxon>
        <taxon>Bacteroidota</taxon>
        <taxon>Flavobacteriia</taxon>
        <taxon>Flavobacteriales</taxon>
        <taxon>Flavobacteriaceae</taxon>
        <taxon>Thalassobellus</taxon>
    </lineage>
</organism>
<evidence type="ECO:0000313" key="2">
    <source>
        <dbReference type="Proteomes" id="UP001302806"/>
    </source>
</evidence>
<dbReference type="EMBL" id="CP134537">
    <property type="protein sequence ID" value="WNH07566.1"/>
    <property type="molecule type" value="Genomic_DNA"/>
</dbReference>
<dbReference type="Proteomes" id="UP001302806">
    <property type="component" value="Chromosome"/>
</dbReference>